<evidence type="ECO:0000313" key="3">
    <source>
        <dbReference type="Proteomes" id="UP001202674"/>
    </source>
</evidence>
<protein>
    <submittedName>
        <fullName evidence="2">Uncharacterized protein</fullName>
    </submittedName>
</protein>
<feature type="transmembrane region" description="Helical" evidence="1">
    <location>
        <begin position="22"/>
        <end position="40"/>
    </location>
</feature>
<dbReference type="RefSeq" id="WP_250598668.1">
    <property type="nucleotide sequence ID" value="NZ_JAKRVY010000016.1"/>
</dbReference>
<proteinExistence type="predicted"/>
<evidence type="ECO:0000256" key="1">
    <source>
        <dbReference type="SAM" id="Phobius"/>
    </source>
</evidence>
<dbReference type="EMBL" id="JAKRVY010000016">
    <property type="protein sequence ID" value="MCL9815215.1"/>
    <property type="molecule type" value="Genomic_DNA"/>
</dbReference>
<feature type="transmembrane region" description="Helical" evidence="1">
    <location>
        <begin position="60"/>
        <end position="80"/>
    </location>
</feature>
<keyword evidence="3" id="KW-1185">Reference proteome</keyword>
<sequence length="92" mass="10351">MDSDDGRSWSDPRSRIEDRQRIGARIGVSAVISGLLLVAFREQFVAVWPLLWPPMEPYGQWSTLVLLHLLGIVALPAAVGSRIGDRLYDRYT</sequence>
<gene>
    <name evidence="2" type="ORF">AArcSt11_16295</name>
</gene>
<keyword evidence="1" id="KW-1133">Transmembrane helix</keyword>
<keyword evidence="1" id="KW-0472">Membrane</keyword>
<evidence type="ECO:0000313" key="2">
    <source>
        <dbReference type="EMBL" id="MCL9815215.1"/>
    </source>
</evidence>
<comment type="caution">
    <text evidence="2">The sequence shown here is derived from an EMBL/GenBank/DDBJ whole genome shotgun (WGS) entry which is preliminary data.</text>
</comment>
<keyword evidence="1" id="KW-0812">Transmembrane</keyword>
<dbReference type="Proteomes" id="UP001202674">
    <property type="component" value="Unassembled WGS sequence"/>
</dbReference>
<organism evidence="2 3">
    <name type="scientific">Natranaeroarchaeum aerophilus</name>
    <dbReference type="NCBI Taxonomy" id="2917711"/>
    <lineage>
        <taxon>Archaea</taxon>
        <taxon>Methanobacteriati</taxon>
        <taxon>Methanobacteriota</taxon>
        <taxon>Stenosarchaea group</taxon>
        <taxon>Halobacteria</taxon>
        <taxon>Halobacteriales</taxon>
        <taxon>Natronoarchaeaceae</taxon>
        <taxon>Natranaeroarchaeum</taxon>
    </lineage>
</organism>
<accession>A0AAE3K795</accession>
<dbReference type="AlphaFoldDB" id="A0AAE3K795"/>
<name>A0AAE3K795_9EURY</name>
<reference evidence="2 3" key="1">
    <citation type="journal article" date="2022" name="Syst. Appl. Microbiol.">
        <title>Natronocalculus amylovorans gen. nov., sp. nov., and Natranaeroarchaeum aerophilus sp. nov., dominant culturable amylolytic natronoarchaea from hypersaline soda lakes in southwestern Siberia.</title>
        <authorList>
            <person name="Sorokin D.Y."/>
            <person name="Elcheninov A.G."/>
            <person name="Khizhniak T.V."/>
            <person name="Koenen M."/>
            <person name="Bale N.J."/>
            <person name="Damste J.S.S."/>
            <person name="Kublanov I.V."/>
        </authorList>
    </citation>
    <scope>NUCLEOTIDE SEQUENCE [LARGE SCALE GENOMIC DNA]</scope>
    <source>
        <strain evidence="2 3">AArc-St1-1</strain>
    </source>
</reference>